<name>A0ABS8G485_9ALTE</name>
<dbReference type="NCBIfam" id="TIGR02595">
    <property type="entry name" value="PEP_CTERM"/>
    <property type="match status" value="1"/>
</dbReference>
<dbReference type="InterPro" id="IPR013424">
    <property type="entry name" value="Ice-binding_C"/>
</dbReference>
<dbReference type="RefSeq" id="WP_229157309.1">
    <property type="nucleotide sequence ID" value="NZ_JAJEWP010000001.1"/>
</dbReference>
<dbReference type="Proteomes" id="UP001520878">
    <property type="component" value="Unassembled WGS sequence"/>
</dbReference>
<evidence type="ECO:0000313" key="3">
    <source>
        <dbReference type="Proteomes" id="UP001520878"/>
    </source>
</evidence>
<keyword evidence="3" id="KW-1185">Reference proteome</keyword>
<sequence>MKFSTKLFLSGLLALSASTASASLITTADFNEQLSLPTLVGPDVREFEVLGAAVGAGNELTDANEIANPGGYSGHANMDLDQSGLLTLTGQEPAGFADYQLAVFTLTNILFDTSTVIAGVTVIGQGNEIFDGQNQTLFPIPSVSFTDNSVTITYHVGQQSISDEFNFGQDLQAQFQLVMRDVQGQVPEPAYLGLTGLVLLMLSMRRKHH</sequence>
<feature type="chain" id="PRO_5046387192" evidence="1">
    <location>
        <begin position="23"/>
        <end position="209"/>
    </location>
</feature>
<keyword evidence="1" id="KW-0732">Signal</keyword>
<gene>
    <name evidence="2" type="ORF">LJ739_04035</name>
</gene>
<accession>A0ABS8G485</accession>
<proteinExistence type="predicted"/>
<comment type="caution">
    <text evidence="2">The sequence shown here is derived from an EMBL/GenBank/DDBJ whole genome shotgun (WGS) entry which is preliminary data.</text>
</comment>
<dbReference type="EMBL" id="JAJEWP010000001">
    <property type="protein sequence ID" value="MCC2615407.1"/>
    <property type="molecule type" value="Genomic_DNA"/>
</dbReference>
<feature type="signal peptide" evidence="1">
    <location>
        <begin position="1"/>
        <end position="22"/>
    </location>
</feature>
<reference evidence="2 3" key="1">
    <citation type="submission" date="2021-10" db="EMBL/GenBank/DDBJ databases">
        <title>Draft genome of Aestuariibacter halophilus JC2043.</title>
        <authorList>
            <person name="Emsley S.A."/>
            <person name="Pfannmuller K.M."/>
            <person name="Ushijima B."/>
            <person name="Saw J.H."/>
            <person name="Videau P."/>
        </authorList>
    </citation>
    <scope>NUCLEOTIDE SEQUENCE [LARGE SCALE GENOMIC DNA]</scope>
    <source>
        <strain evidence="2 3">JC2043</strain>
    </source>
</reference>
<protein>
    <submittedName>
        <fullName evidence="2">PEP-CTERM sorting domain-containing protein</fullName>
    </submittedName>
</protein>
<organism evidence="2 3">
    <name type="scientific">Fluctibacter halophilus</name>
    <dbReference type="NCBI Taxonomy" id="226011"/>
    <lineage>
        <taxon>Bacteria</taxon>
        <taxon>Pseudomonadati</taxon>
        <taxon>Pseudomonadota</taxon>
        <taxon>Gammaproteobacteria</taxon>
        <taxon>Alteromonadales</taxon>
        <taxon>Alteromonadaceae</taxon>
        <taxon>Fluctibacter</taxon>
    </lineage>
</organism>
<evidence type="ECO:0000256" key="1">
    <source>
        <dbReference type="SAM" id="SignalP"/>
    </source>
</evidence>
<evidence type="ECO:0000313" key="2">
    <source>
        <dbReference type="EMBL" id="MCC2615407.1"/>
    </source>
</evidence>